<feature type="signal peptide" evidence="1">
    <location>
        <begin position="1"/>
        <end position="18"/>
    </location>
</feature>
<evidence type="ECO:0000313" key="2">
    <source>
        <dbReference type="EMBL" id="SUZ10377.1"/>
    </source>
</evidence>
<accession>A0A381L9T8</accession>
<dbReference type="EMBL" id="UIGY01000079">
    <property type="protein sequence ID" value="SUZ10377.1"/>
    <property type="molecule type" value="Genomic_DNA"/>
</dbReference>
<dbReference type="AlphaFoldDB" id="A0A381L9T8"/>
<feature type="chain" id="PRO_5016987540" evidence="1">
    <location>
        <begin position="19"/>
        <end position="395"/>
    </location>
</feature>
<gene>
    <name evidence="2" type="ORF">BGT96224V2_LOCUS3568</name>
</gene>
<protein>
    <submittedName>
        <fullName evidence="2">BgtE-5769</fullName>
    </submittedName>
</protein>
<sequence length="395" mass="44092">MSCVIAVLLTSVARLVITSSEPSNSYYGVYVTPKTNEFPVPRNHHRIHMSASKIAGPGTYVVAYCSIEHQRNRIIEIITGGRPEITQNPGEVAFRSLEAESACFRSISRGFTLESTAVHLSTLNNGKCTHKLVASLAFKGIIGIEGEFSCFAPLQRDQPIKVNADIPFDLQQFLSGGVLLRGEDNASDKQALVWFQGNLHLLKQTLTDINGYHSWSPITSIGSEIYNGEMITNFIYDNLPSIEEFTKIMGDFKNLISNLEFYHYPHLLIDAKNNVDSFIHANFEDYLEDVCLLKFGLNEEMCARIANLPDYLNNELANKGLLCQPKSRNLTPSTRGTECIFRPAILEEVNFVSGQWQTAKSAKKVLVVPPQSNLRDNAERFKELYGRGTMCKTAA</sequence>
<name>A0A381L9T8_BLUGR</name>
<proteinExistence type="predicted"/>
<evidence type="ECO:0000256" key="1">
    <source>
        <dbReference type="SAM" id="SignalP"/>
    </source>
</evidence>
<reference evidence="2" key="1">
    <citation type="submission" date="2018-07" db="EMBL/GenBank/DDBJ databases">
        <authorList>
            <person name="Quirk P.G."/>
            <person name="Krulwich T.A."/>
        </authorList>
    </citation>
    <scope>NUCLEOTIDE SEQUENCE</scope>
    <source>
        <strain evidence="2">96224</strain>
    </source>
</reference>
<dbReference type="OrthoDB" id="10314966at2759"/>
<keyword evidence="1" id="KW-0732">Signal</keyword>
<organism evidence="2">
    <name type="scientific">Blumeria graminis f. sp. tritici 96224</name>
    <dbReference type="NCBI Taxonomy" id="1268274"/>
    <lineage>
        <taxon>Eukaryota</taxon>
        <taxon>Fungi</taxon>
        <taxon>Dikarya</taxon>
        <taxon>Ascomycota</taxon>
        <taxon>Pezizomycotina</taxon>
        <taxon>Leotiomycetes</taxon>
        <taxon>Erysiphales</taxon>
        <taxon>Erysiphaceae</taxon>
        <taxon>Blumeria</taxon>
    </lineage>
</organism>
<feature type="non-terminal residue" evidence="2">
    <location>
        <position position="395"/>
    </location>
</feature>